<evidence type="ECO:0000313" key="17">
    <source>
        <dbReference type="Proteomes" id="UP000076420"/>
    </source>
</evidence>
<dbReference type="Pfam" id="PF06662">
    <property type="entry name" value="C5-epim_C"/>
    <property type="match status" value="1"/>
</dbReference>
<dbReference type="STRING" id="6526.A0A2C9JWW2"/>
<evidence type="ECO:0000259" key="14">
    <source>
        <dbReference type="Pfam" id="PF06662"/>
    </source>
</evidence>
<dbReference type="Pfam" id="PF21174">
    <property type="entry name" value="Glce_b_sandwich"/>
    <property type="match status" value="1"/>
</dbReference>
<evidence type="ECO:0000256" key="5">
    <source>
        <dbReference type="ARBA" id="ARBA00005584"/>
    </source>
</evidence>
<proteinExistence type="inferred from homology"/>
<evidence type="ECO:0000256" key="9">
    <source>
        <dbReference type="ARBA" id="ARBA00022989"/>
    </source>
</evidence>
<evidence type="ECO:0000313" key="16">
    <source>
        <dbReference type="EnsemblMetazoa" id="BGLB009325-PB"/>
    </source>
</evidence>
<feature type="domain" description="D-glucuronyl C5-epimerase C-terminal" evidence="14">
    <location>
        <begin position="391"/>
        <end position="580"/>
    </location>
</feature>
<evidence type="ECO:0000256" key="11">
    <source>
        <dbReference type="ARBA" id="ARBA00023235"/>
    </source>
</evidence>
<dbReference type="SUPFAM" id="SSF48208">
    <property type="entry name" value="Six-hairpin glycosidases"/>
    <property type="match status" value="1"/>
</dbReference>
<comment type="catalytic activity">
    <reaction evidence="1">
        <text>[heparosan-N-sulfate](n) = [heparan-N-sulfate](n)</text>
        <dbReference type="Rhea" id="RHEA:20197"/>
        <dbReference type="Rhea" id="RHEA-COMP:9556"/>
        <dbReference type="Rhea" id="RHEA-COMP:9557"/>
        <dbReference type="ChEBI" id="CHEBI:58041"/>
        <dbReference type="ChEBI" id="CHEBI:58287"/>
        <dbReference type="EC" id="5.1.3.17"/>
    </reaction>
</comment>
<dbReference type="InterPro" id="IPR059154">
    <property type="entry name" value="Glce_b_sandwich"/>
</dbReference>
<keyword evidence="8" id="KW-0735">Signal-anchor</keyword>
<dbReference type="GO" id="GO:0015012">
    <property type="term" value="P:heparan sulfate proteoglycan biosynthetic process"/>
    <property type="evidence" value="ECO:0007669"/>
    <property type="project" value="InterPro"/>
</dbReference>
<evidence type="ECO:0000256" key="13">
    <source>
        <dbReference type="SAM" id="Phobius"/>
    </source>
</evidence>
<dbReference type="AlphaFoldDB" id="A0A2C9JWW2"/>
<evidence type="ECO:0000256" key="8">
    <source>
        <dbReference type="ARBA" id="ARBA00022968"/>
    </source>
</evidence>
<evidence type="ECO:0000256" key="7">
    <source>
        <dbReference type="ARBA" id="ARBA00022692"/>
    </source>
</evidence>
<keyword evidence="10 13" id="KW-0472">Membrane</keyword>
<keyword evidence="7 13" id="KW-0812">Transmembrane</keyword>
<feature type="transmembrane region" description="Helical" evidence="13">
    <location>
        <begin position="7"/>
        <end position="27"/>
    </location>
</feature>
<evidence type="ECO:0000256" key="2">
    <source>
        <dbReference type="ARBA" id="ARBA00004606"/>
    </source>
</evidence>
<dbReference type="VEuPathDB" id="VectorBase:BGLB009325"/>
<evidence type="ECO:0000256" key="10">
    <source>
        <dbReference type="ARBA" id="ARBA00023136"/>
    </source>
</evidence>
<comment type="subcellular location">
    <subcellularLocation>
        <location evidence="12">Endomembrane system</location>
        <topology evidence="12">Single-pass membrane protein</topology>
    </subcellularLocation>
    <subcellularLocation>
        <location evidence="2">Membrane</location>
        <topology evidence="2">Single-pass type II membrane protein</topology>
    </subcellularLocation>
</comment>
<dbReference type="Proteomes" id="UP000076420">
    <property type="component" value="Unassembled WGS sequence"/>
</dbReference>
<feature type="domain" description="D-glucuronyl C5-epimerase beta-sandwich" evidence="15">
    <location>
        <begin position="240"/>
        <end position="363"/>
    </location>
</feature>
<protein>
    <recommendedName>
        <fullName evidence="6">heparosan-N-sulfate-glucuronate 5-epimerase</fullName>
        <ecNumber evidence="6">5.1.3.17</ecNumber>
    </recommendedName>
</protein>
<dbReference type="GO" id="GO:0047464">
    <property type="term" value="F:heparosan-N-sulfate-glucuronate 5-epimerase activity"/>
    <property type="evidence" value="ECO:0007669"/>
    <property type="project" value="UniProtKB-EC"/>
</dbReference>
<dbReference type="GO" id="GO:0005794">
    <property type="term" value="C:Golgi apparatus"/>
    <property type="evidence" value="ECO:0007669"/>
    <property type="project" value="TreeGrafter"/>
</dbReference>
<keyword evidence="11" id="KW-0413">Isomerase</keyword>
<dbReference type="OrthoDB" id="5914444at2759"/>
<dbReference type="KEGG" id="bgt:106071274"/>
<evidence type="ECO:0000259" key="15">
    <source>
        <dbReference type="Pfam" id="PF21174"/>
    </source>
</evidence>
<comment type="pathway">
    <text evidence="4">Glycan metabolism; heparan sulfate biosynthesis.</text>
</comment>
<dbReference type="EnsemblMetazoa" id="BGLB009325-RB">
    <property type="protein sequence ID" value="BGLB009325-PB"/>
    <property type="gene ID" value="BGLB009325"/>
</dbReference>
<evidence type="ECO:0000256" key="6">
    <source>
        <dbReference type="ARBA" id="ARBA00012087"/>
    </source>
</evidence>
<evidence type="ECO:0000256" key="12">
    <source>
        <dbReference type="ARBA" id="ARBA00037847"/>
    </source>
</evidence>
<dbReference type="InterPro" id="IPR008928">
    <property type="entry name" value="6-hairpin_glycosidase_sf"/>
</dbReference>
<dbReference type="GO" id="GO:0030210">
    <property type="term" value="P:heparin proteoglycan biosynthetic process"/>
    <property type="evidence" value="ECO:0007669"/>
    <property type="project" value="UniProtKB-UniPathway"/>
</dbReference>
<dbReference type="PANTHER" id="PTHR13174">
    <property type="entry name" value="D-GLUCURONYL C5-EPIMERASE"/>
    <property type="match status" value="1"/>
</dbReference>
<comment type="pathway">
    <text evidence="3">Glycan metabolism; heparin biosynthesis.</text>
</comment>
<name>A0A2C9JWW2_BIOGL</name>
<dbReference type="UniPathway" id="UPA00862"/>
<dbReference type="GO" id="GO:0005975">
    <property type="term" value="P:carbohydrate metabolic process"/>
    <property type="evidence" value="ECO:0007669"/>
    <property type="project" value="InterPro"/>
</dbReference>
<dbReference type="VEuPathDB" id="VectorBase:BGLAX_027432"/>
<dbReference type="InterPro" id="IPR039721">
    <property type="entry name" value="C5-epimerase"/>
</dbReference>
<dbReference type="EC" id="5.1.3.17" evidence="6"/>
<dbReference type="PANTHER" id="PTHR13174:SF3">
    <property type="entry name" value="D-GLUCURONYL C5-EPIMERASE"/>
    <property type="match status" value="1"/>
</dbReference>
<sequence length="592" mass="67956">MRPSQAIKFVFMVGIVSCLITICFWSTCATRPLEVGSEDRAEYDSQGNFILTKYHKRGTNSINGEGVESMQVIHPDEYHELECNINSETTIKCRREGNEIYMPFSFIKNYFEVFGEVQETDGYERFEFHHSNSIVHPPRPTYTPGSVFMAFDYYNVENRDRVKCVTASEGVPITTQWNKDGYHYPIQVAQYGLSHHAKHIVNGDPDQIVLEDGEEDNLSDWVMPDKKSQVKTDRDADKKTRVVEFLTSDSLHTKGITIVAADKNNKCIIMDVKFVTNGSVTVVVELTSGETMNIHYVFTNNYISFDGKSNIYYGMGERRTHWMRLARDLKFDLMKGLLLKVRLDKIKESYGLTRVKEIKFHGHGWLDNLTLSYSVHVEQFYDAANWLVQHQDQRGGWPIMVQRRVVTGILELSPGWYSAMGQGQAMSVLVRAYLDSKDDKYLQVAINALNLFEVDSSQGGVRAKFLGQFDWYEEYPTTPSSFVLNGFIYSLLGLYDLKETASGAGKERAERLYNSGMKSLKAMIGMYDSGCGTFYDLRHITVGIEPNRARWDYHTTHINQLLQLMIIDNDEIFKTTVQRWLGYLKGKKSRHN</sequence>
<dbReference type="InterPro" id="IPR010598">
    <property type="entry name" value="C5-epim_C"/>
</dbReference>
<accession>A0A2C9JWW2</accession>
<evidence type="ECO:0000256" key="3">
    <source>
        <dbReference type="ARBA" id="ARBA00004841"/>
    </source>
</evidence>
<organism evidence="16 17">
    <name type="scientific">Biomphalaria glabrata</name>
    <name type="common">Bloodfluke planorb</name>
    <name type="synonym">Freshwater snail</name>
    <dbReference type="NCBI Taxonomy" id="6526"/>
    <lineage>
        <taxon>Eukaryota</taxon>
        <taxon>Metazoa</taxon>
        <taxon>Spiralia</taxon>
        <taxon>Lophotrochozoa</taxon>
        <taxon>Mollusca</taxon>
        <taxon>Gastropoda</taxon>
        <taxon>Heterobranchia</taxon>
        <taxon>Euthyneura</taxon>
        <taxon>Panpulmonata</taxon>
        <taxon>Hygrophila</taxon>
        <taxon>Lymnaeoidea</taxon>
        <taxon>Planorbidae</taxon>
        <taxon>Biomphalaria</taxon>
    </lineage>
</organism>
<evidence type="ECO:0000256" key="4">
    <source>
        <dbReference type="ARBA" id="ARBA00005093"/>
    </source>
</evidence>
<reference evidence="16" key="1">
    <citation type="submission" date="2020-05" db="UniProtKB">
        <authorList>
            <consortium name="EnsemblMetazoa"/>
        </authorList>
    </citation>
    <scope>IDENTIFICATION</scope>
    <source>
        <strain evidence="16">BB02</strain>
    </source>
</reference>
<keyword evidence="9 13" id="KW-1133">Transmembrane helix</keyword>
<gene>
    <name evidence="16" type="primary">106071274</name>
</gene>
<comment type="similarity">
    <text evidence="5">Belongs to the D-glucuronyl C5-epimerase family.</text>
</comment>
<evidence type="ECO:0000256" key="1">
    <source>
        <dbReference type="ARBA" id="ARBA00000434"/>
    </source>
</evidence>